<proteinExistence type="predicted"/>
<reference evidence="1" key="1">
    <citation type="journal article" date="2020" name="Phytopathology">
        <title>Zucchini vein clearing disease is caused by several lineages within Pseudomonas syringae species complex.</title>
        <authorList>
            <person name="Lacault C."/>
            <person name="Briand M."/>
            <person name="Jacques M.A."/>
            <person name="Darrasse A."/>
        </authorList>
    </citation>
    <scope>NUCLEOTIDE SEQUENCE</scope>
    <source>
        <strain evidence="1">P123</strain>
    </source>
</reference>
<dbReference type="AlphaFoldDB" id="A0A6B2B1X7"/>
<evidence type="ECO:0000313" key="1">
    <source>
        <dbReference type="EMBL" id="NAO79334.1"/>
    </source>
</evidence>
<sequence length="81" mass="9194">MWTIKSVKKRFCCNVGKKNRLTNRENVKKSSKEESSDLTVCLATAIQQTVVRSTSRTPESRVKPLNSSTLVFGIERAIFLF</sequence>
<dbReference type="EMBL" id="VLIF01000037">
    <property type="protein sequence ID" value="NAO79334.1"/>
    <property type="molecule type" value="Genomic_DNA"/>
</dbReference>
<name>A0A6B2B1X7_PSESX</name>
<organism evidence="1">
    <name type="scientific">Pseudomonas syringae</name>
    <dbReference type="NCBI Taxonomy" id="317"/>
    <lineage>
        <taxon>Bacteria</taxon>
        <taxon>Pseudomonadati</taxon>
        <taxon>Pseudomonadota</taxon>
        <taxon>Gammaproteobacteria</taxon>
        <taxon>Pseudomonadales</taxon>
        <taxon>Pseudomonadaceae</taxon>
        <taxon>Pseudomonas</taxon>
    </lineage>
</organism>
<gene>
    <name evidence="1" type="ORF">PspP123CL_26080</name>
</gene>
<protein>
    <submittedName>
        <fullName evidence="1">Uncharacterized protein</fullName>
    </submittedName>
</protein>
<comment type="caution">
    <text evidence="1">The sequence shown here is derived from an EMBL/GenBank/DDBJ whole genome shotgun (WGS) entry which is preliminary data.</text>
</comment>
<accession>A0A6B2B1X7</accession>